<evidence type="ECO:0000313" key="4">
    <source>
        <dbReference type="Proteomes" id="UP000469670"/>
    </source>
</evidence>
<dbReference type="AlphaFoldDB" id="A0A7K3RYT5"/>
<evidence type="ECO:0000256" key="2">
    <source>
        <dbReference type="SAM" id="SignalP"/>
    </source>
</evidence>
<dbReference type="Proteomes" id="UP000469670">
    <property type="component" value="Unassembled WGS sequence"/>
</dbReference>
<accession>A0A7K3RYT5</accession>
<evidence type="ECO:0000256" key="1">
    <source>
        <dbReference type="SAM" id="MobiDB-lite"/>
    </source>
</evidence>
<keyword evidence="2" id="KW-0732">Signal</keyword>
<gene>
    <name evidence="3" type="ORF">G3I50_18405</name>
</gene>
<protein>
    <submittedName>
        <fullName evidence="3">Peptidase</fullName>
    </submittedName>
</protein>
<feature type="compositionally biased region" description="Low complexity" evidence="1">
    <location>
        <begin position="193"/>
        <end position="203"/>
    </location>
</feature>
<sequence>MGTAQQQDRHVGKKRLLSLLTAAAVTFAASVAFVTGAGPAAADPVEECTATKGAIVAVDFGPFGGDVVRGCDTTPTTGYELLHEGGFTTEGTQHDGDGFICRIGTVSFNSGTQYPTPATEDCVLTPQATAYWSYWIASPGQDTWSYSPLGAMSRKPQAGDVDAWVFGGTDVGGSTGRPTFTPDEVRAGGGATPGPTGNPTGGP</sequence>
<feature type="non-terminal residue" evidence="3">
    <location>
        <position position="203"/>
    </location>
</feature>
<feature type="chain" id="PRO_5038678548" evidence="2">
    <location>
        <begin position="29"/>
        <end position="203"/>
    </location>
</feature>
<comment type="caution">
    <text evidence="3">The sequence shown here is derived from an EMBL/GenBank/DDBJ whole genome shotgun (WGS) entry which is preliminary data.</text>
</comment>
<feature type="signal peptide" evidence="2">
    <location>
        <begin position="1"/>
        <end position="28"/>
    </location>
</feature>
<reference evidence="3 4" key="1">
    <citation type="submission" date="2020-01" db="EMBL/GenBank/DDBJ databases">
        <title>Insect and environment-associated Actinomycetes.</title>
        <authorList>
            <person name="Currrie C."/>
            <person name="Chevrette M."/>
            <person name="Carlson C."/>
            <person name="Stubbendieck R."/>
            <person name="Wendt-Pienkowski E."/>
        </authorList>
    </citation>
    <scope>NUCLEOTIDE SEQUENCE [LARGE SCALE GENOMIC DNA]</scope>
    <source>
        <strain evidence="3 4">SID7590</strain>
    </source>
</reference>
<feature type="region of interest" description="Disordered" evidence="1">
    <location>
        <begin position="170"/>
        <end position="203"/>
    </location>
</feature>
<evidence type="ECO:0000313" key="3">
    <source>
        <dbReference type="EMBL" id="NEC20203.1"/>
    </source>
</evidence>
<organism evidence="3 4">
    <name type="scientific">Streptomyces parvus</name>
    <dbReference type="NCBI Taxonomy" id="66428"/>
    <lineage>
        <taxon>Bacteria</taxon>
        <taxon>Bacillati</taxon>
        <taxon>Actinomycetota</taxon>
        <taxon>Actinomycetes</taxon>
        <taxon>Kitasatosporales</taxon>
        <taxon>Streptomycetaceae</taxon>
        <taxon>Streptomyces</taxon>
    </lineage>
</organism>
<name>A0A7K3RYT5_9ACTN</name>
<dbReference type="EMBL" id="JAAGMP010000818">
    <property type="protein sequence ID" value="NEC20203.1"/>
    <property type="molecule type" value="Genomic_DNA"/>
</dbReference>
<proteinExistence type="predicted"/>